<organism evidence="1 2">
    <name type="scientific">Heliomicrobium undosum</name>
    <dbReference type="NCBI Taxonomy" id="121734"/>
    <lineage>
        <taxon>Bacteria</taxon>
        <taxon>Bacillati</taxon>
        <taxon>Bacillota</taxon>
        <taxon>Clostridia</taxon>
        <taxon>Eubacteriales</taxon>
        <taxon>Heliobacteriaceae</taxon>
        <taxon>Heliomicrobium</taxon>
    </lineage>
</organism>
<dbReference type="Proteomes" id="UP000463470">
    <property type="component" value="Unassembled WGS sequence"/>
</dbReference>
<accession>A0A845KYZ2</accession>
<dbReference type="EMBL" id="WXEY01000003">
    <property type="protein sequence ID" value="MZP28853.1"/>
    <property type="molecule type" value="Genomic_DNA"/>
</dbReference>
<gene>
    <name evidence="1" type="ORF">GTO91_03905</name>
</gene>
<dbReference type="OrthoDB" id="2084222at2"/>
<dbReference type="RefSeq" id="WP_161255159.1">
    <property type="nucleotide sequence ID" value="NZ_WXEY01000003.1"/>
</dbReference>
<sequence length="75" mass="8867">MYWLFVYEPNELCDFQLLDYSPREREVQLSKEDYIRCGVYARERMLVVSADNSSSARQKAIQMLVRGGFMGGHRR</sequence>
<proteinExistence type="predicted"/>
<evidence type="ECO:0000313" key="2">
    <source>
        <dbReference type="Proteomes" id="UP000463470"/>
    </source>
</evidence>
<protein>
    <submittedName>
        <fullName evidence="1">Uncharacterized protein</fullName>
    </submittedName>
</protein>
<evidence type="ECO:0000313" key="1">
    <source>
        <dbReference type="EMBL" id="MZP28853.1"/>
    </source>
</evidence>
<reference evidence="1 2" key="1">
    <citation type="submission" date="2020-01" db="EMBL/GenBank/DDBJ databases">
        <title>Whole-genome sequence of Heliobacterium undosum DSM 13378.</title>
        <authorList>
            <person name="Kyndt J.A."/>
            <person name="Meyer T.E."/>
        </authorList>
    </citation>
    <scope>NUCLEOTIDE SEQUENCE [LARGE SCALE GENOMIC DNA]</scope>
    <source>
        <strain evidence="1 2">DSM 13378</strain>
    </source>
</reference>
<keyword evidence="2" id="KW-1185">Reference proteome</keyword>
<name>A0A845KYZ2_9FIRM</name>
<dbReference type="AlphaFoldDB" id="A0A845KYZ2"/>
<comment type="caution">
    <text evidence="1">The sequence shown here is derived from an EMBL/GenBank/DDBJ whole genome shotgun (WGS) entry which is preliminary data.</text>
</comment>